<organism evidence="2 3">
    <name type="scientific">Spinactinospora alkalitolerans</name>
    <dbReference type="NCBI Taxonomy" id="687207"/>
    <lineage>
        <taxon>Bacteria</taxon>
        <taxon>Bacillati</taxon>
        <taxon>Actinomycetota</taxon>
        <taxon>Actinomycetes</taxon>
        <taxon>Streptosporangiales</taxon>
        <taxon>Nocardiopsidaceae</taxon>
        <taxon>Spinactinospora</taxon>
    </lineage>
</organism>
<dbReference type="Gene3D" id="1.10.10.10">
    <property type="entry name" value="Winged helix-like DNA-binding domain superfamily/Winged helix DNA-binding domain"/>
    <property type="match status" value="1"/>
</dbReference>
<reference evidence="2 3" key="1">
    <citation type="submission" date="2020-07" db="EMBL/GenBank/DDBJ databases">
        <title>Sequencing the genomes of 1000 actinobacteria strains.</title>
        <authorList>
            <person name="Klenk H.-P."/>
        </authorList>
    </citation>
    <scope>NUCLEOTIDE SEQUENCE [LARGE SCALE GENOMIC DNA]</scope>
    <source>
        <strain evidence="2 3">CXB654</strain>
    </source>
</reference>
<keyword evidence="2" id="KW-0238">DNA-binding</keyword>
<dbReference type="AlphaFoldDB" id="A0A852TM42"/>
<dbReference type="GO" id="GO:0003700">
    <property type="term" value="F:DNA-binding transcription factor activity"/>
    <property type="evidence" value="ECO:0007669"/>
    <property type="project" value="InterPro"/>
</dbReference>
<accession>A0A852TM42</accession>
<keyword evidence="3" id="KW-1185">Reference proteome</keyword>
<evidence type="ECO:0000313" key="3">
    <source>
        <dbReference type="Proteomes" id="UP000589036"/>
    </source>
</evidence>
<dbReference type="PANTHER" id="PTHR33164">
    <property type="entry name" value="TRANSCRIPTIONAL REGULATOR, MARR FAMILY"/>
    <property type="match status" value="1"/>
</dbReference>
<dbReference type="SUPFAM" id="SSF46785">
    <property type="entry name" value="Winged helix' DNA-binding domain"/>
    <property type="match status" value="1"/>
</dbReference>
<dbReference type="Proteomes" id="UP000589036">
    <property type="component" value="Unassembled WGS sequence"/>
</dbReference>
<dbReference type="Pfam" id="PF01047">
    <property type="entry name" value="MarR"/>
    <property type="match status" value="1"/>
</dbReference>
<dbReference type="SMART" id="SM00347">
    <property type="entry name" value="HTH_MARR"/>
    <property type="match status" value="1"/>
</dbReference>
<dbReference type="EMBL" id="JACCCC010000001">
    <property type="protein sequence ID" value="NYE45326.1"/>
    <property type="molecule type" value="Genomic_DNA"/>
</dbReference>
<dbReference type="PANTHER" id="PTHR33164:SF43">
    <property type="entry name" value="HTH-TYPE TRANSCRIPTIONAL REPRESSOR YETL"/>
    <property type="match status" value="1"/>
</dbReference>
<protein>
    <submittedName>
        <fullName evidence="2">DNA-binding MarR family transcriptional regulator</fullName>
    </submittedName>
</protein>
<feature type="domain" description="HTH marR-type" evidence="1">
    <location>
        <begin position="1"/>
        <end position="124"/>
    </location>
</feature>
<name>A0A852TM42_9ACTN</name>
<comment type="caution">
    <text evidence="2">The sequence shown here is derived from an EMBL/GenBank/DDBJ whole genome shotgun (WGS) entry which is preliminary data.</text>
</comment>
<evidence type="ECO:0000313" key="2">
    <source>
        <dbReference type="EMBL" id="NYE45326.1"/>
    </source>
</evidence>
<dbReference type="InterPro" id="IPR000835">
    <property type="entry name" value="HTH_MarR-typ"/>
</dbReference>
<gene>
    <name evidence="2" type="ORF">HDA32_000446</name>
</gene>
<dbReference type="InterPro" id="IPR036390">
    <property type="entry name" value="WH_DNA-bd_sf"/>
</dbReference>
<sequence length="129" mass="14206">MNAVAHVRGRGAVAGEVGLTVAQALLLRTADELDHPTVGAVAAALGIASPSATRMLQQLERRGMVRRDRSELDERATVITVTPDGARALEEFWQRIRERQRQLYAGVDPRLRPALTELLLSMRDVINDI</sequence>
<dbReference type="InterPro" id="IPR036388">
    <property type="entry name" value="WH-like_DNA-bd_sf"/>
</dbReference>
<dbReference type="GO" id="GO:0003677">
    <property type="term" value="F:DNA binding"/>
    <property type="evidence" value="ECO:0007669"/>
    <property type="project" value="UniProtKB-KW"/>
</dbReference>
<dbReference type="InterPro" id="IPR039422">
    <property type="entry name" value="MarR/SlyA-like"/>
</dbReference>
<dbReference type="GO" id="GO:0006950">
    <property type="term" value="P:response to stress"/>
    <property type="evidence" value="ECO:0007669"/>
    <property type="project" value="TreeGrafter"/>
</dbReference>
<evidence type="ECO:0000259" key="1">
    <source>
        <dbReference type="PROSITE" id="PS50995"/>
    </source>
</evidence>
<dbReference type="PROSITE" id="PS50995">
    <property type="entry name" value="HTH_MARR_2"/>
    <property type="match status" value="1"/>
</dbReference>
<proteinExistence type="predicted"/>